<organism evidence="14 15">
    <name type="scientific">Diversispora epigaea</name>
    <dbReference type="NCBI Taxonomy" id="1348612"/>
    <lineage>
        <taxon>Eukaryota</taxon>
        <taxon>Fungi</taxon>
        <taxon>Fungi incertae sedis</taxon>
        <taxon>Mucoromycota</taxon>
        <taxon>Glomeromycotina</taxon>
        <taxon>Glomeromycetes</taxon>
        <taxon>Diversisporales</taxon>
        <taxon>Diversisporaceae</taxon>
        <taxon>Diversispora</taxon>
    </lineage>
</organism>
<dbReference type="SUPFAM" id="SSF53335">
    <property type="entry name" value="S-adenosyl-L-methionine-dependent methyltransferases"/>
    <property type="match status" value="1"/>
</dbReference>
<dbReference type="SMART" id="SM00439">
    <property type="entry name" value="BAH"/>
    <property type="match status" value="2"/>
</dbReference>
<dbReference type="GO" id="GO:0044027">
    <property type="term" value="P:negative regulation of gene expression via chromosomal CpG island methylation"/>
    <property type="evidence" value="ECO:0007669"/>
    <property type="project" value="TreeGrafter"/>
</dbReference>
<keyword evidence="6" id="KW-0238">DNA-binding</keyword>
<dbReference type="Gene3D" id="3.40.50.150">
    <property type="entry name" value="Vaccinia Virus protein VP39"/>
    <property type="match status" value="1"/>
</dbReference>
<evidence type="ECO:0000256" key="11">
    <source>
        <dbReference type="RuleBase" id="RU000417"/>
    </source>
</evidence>
<comment type="subcellular location">
    <subcellularLocation>
        <location evidence="1">Nucleus</location>
    </subcellularLocation>
</comment>
<feature type="region of interest" description="Disordered" evidence="12">
    <location>
        <begin position="166"/>
        <end position="196"/>
    </location>
</feature>
<dbReference type="InterPro" id="IPR022702">
    <property type="entry name" value="Cytosine_MeTrfase1_RFD"/>
</dbReference>
<evidence type="ECO:0000256" key="6">
    <source>
        <dbReference type="ARBA" id="ARBA00023125"/>
    </source>
</evidence>
<dbReference type="PROSITE" id="PS51038">
    <property type="entry name" value="BAH"/>
    <property type="match status" value="2"/>
</dbReference>
<dbReference type="Proteomes" id="UP000266861">
    <property type="component" value="Unassembled WGS sequence"/>
</dbReference>
<dbReference type="Gene3D" id="2.30.30.490">
    <property type="match status" value="2"/>
</dbReference>
<evidence type="ECO:0000256" key="4">
    <source>
        <dbReference type="ARBA" id="ARBA00022691"/>
    </source>
</evidence>
<evidence type="ECO:0000313" key="14">
    <source>
        <dbReference type="EMBL" id="RHZ86784.1"/>
    </source>
</evidence>
<evidence type="ECO:0000256" key="5">
    <source>
        <dbReference type="ARBA" id="ARBA00022737"/>
    </source>
</evidence>
<dbReference type="PIRSF" id="PIRSF037404">
    <property type="entry name" value="DNMT1"/>
    <property type="match status" value="1"/>
</dbReference>
<feature type="domain" description="BAH" evidence="13">
    <location>
        <begin position="466"/>
        <end position="580"/>
    </location>
</feature>
<comment type="caution">
    <text evidence="14">The sequence shown here is derived from an EMBL/GenBank/DDBJ whole genome shotgun (WGS) entry which is preliminary data.</text>
</comment>
<dbReference type="InterPro" id="IPR050390">
    <property type="entry name" value="C5-Methyltransferase"/>
</dbReference>
<reference evidence="14 15" key="1">
    <citation type="submission" date="2018-08" db="EMBL/GenBank/DDBJ databases">
        <title>Genome and evolution of the arbuscular mycorrhizal fungus Diversispora epigaea (formerly Glomus versiforme) and its bacterial endosymbionts.</title>
        <authorList>
            <person name="Sun X."/>
            <person name="Fei Z."/>
            <person name="Harrison M."/>
        </authorList>
    </citation>
    <scope>NUCLEOTIDE SEQUENCE [LARGE SCALE GENOMIC DNA]</scope>
    <source>
        <strain evidence="14 15">IT104</strain>
    </source>
</reference>
<evidence type="ECO:0000256" key="12">
    <source>
        <dbReference type="SAM" id="MobiDB-lite"/>
    </source>
</evidence>
<feature type="domain" description="BAH" evidence="13">
    <location>
        <begin position="631"/>
        <end position="785"/>
    </location>
</feature>
<name>A0A397JNM1_9GLOM</name>
<evidence type="ECO:0000256" key="8">
    <source>
        <dbReference type="PIRSR" id="PIRSR037404-1"/>
    </source>
</evidence>
<dbReference type="InterPro" id="IPR043151">
    <property type="entry name" value="BAH_sf"/>
</dbReference>
<keyword evidence="2 9" id="KW-0489">Methyltransferase</keyword>
<sequence length="1302" mass="150108">MSSFLSETNFDTMDIDKRQESFKKDSMDIDYDVCVYIEQPENFPEISKSYDVAYDEVSNSSDSKTRSSSRLKRKHDVIPPQKSKPKAPRPQKKIVRYYKFKEDEVEENEIFELIGEDPITRDKQDDIGDRNTLPCRILEDFIIYDANDKNKVVSIEEVDGEGRELHASGTVKPMYVGQDDQDDEDTEDEDEDKEKIPDQHFRTSTIFYFEIEYTQDGRSEIWLRTQYGFYKLFKPSNDYMPYFMPIFKRVRVTNLAIESMVNDTNITYNQFIGLLQDPSSSASSSSSSSSSYAPESSNLRLSEKDVQENLEYIIEEIQTWVDEQEAYGFFDCPLLAKFNELHDRGAKSKKYRKHHSTVDTDTVKTKRNVLKNPNLAVLQHQNQTCVTPFINELTGGLFSRKFITVNHIREEEQQLEPIPDESVEKSSIRESPIVVKPVTHHIEWQGKKIGKYKDIKYYKSAVIDGELVHVGDIVYLRNDDSDEPWFAKVEYMFDDPKDGKMFHSRFFSHGKETVLEEMAGPREIFLLNNCTDNPLESIMGKANVKRLGSEEGELFTFDDDMYYFYRFWYDETFAVFEDARLHEDPNAQFLYCNEYEKCHSCEDRFAKKAEKYPKWISSKESPKSGFKYKGIEYHLHDFIYMVPESKDSPYDVGQIMDISSKGEQIMLDEYFKETGDDSNKIASVAILVRLLGRYDDIIKARTKKPVNMSATYRDIITISEEVKDCRRLYFTEETKYLKSVDIIEGMCTVRHKENISDLEAYKDETDTFYVDYKIPKSFSRLADVNEMRMEPNEITICQICADLRQDKQKTLEEFYEFIKDNRKLRSMDIFSGCGGITVGMEQTGVVDTRWAIEFASSAALTFQKNNPGAISYNQCANVLLKRAIDEHCNKKKLEVLNDFLGNKVPSMPAPGDVDFIYCGPPCQGFSGINRFKKANDIKNSLVATALSYVDFYRPEYFLLENVRGMLCFRLGGEQDGVKIKGGIKMGVVKFILRALTAMGYQTRFNVQQAGNHGVPQSRRRLFIWGIKRNSYLPKFPQNTTCFNKQGSVNISLPNGKVFNYNERSGGHSPLPPVTVGEAINDLPAFEFVNPHEVYPATKEDKELIRPYRQIVVPEKRWVGDNSTEYKLNPLSEYQRQCRKKATILHNHIARAFNKITVERVVRIPMFPGADHSNLPEKLKPWCLSDPNSAASRHGGWKGLFGRLDFDGHFLTALTDINPMGKTGTVIHPNQRRILTVRECARAQGFPDSFIFYSDRDDTKDMHRQIGNAVPPPLAYALGRQLVEVLLKKYNESNKSKGKGKAL</sequence>
<dbReference type="OrthoDB" id="5376140at2759"/>
<accession>A0A397JNM1</accession>
<feature type="active site" evidence="8 9">
    <location>
        <position position="922"/>
    </location>
</feature>
<dbReference type="GO" id="GO:0003682">
    <property type="term" value="F:chromatin binding"/>
    <property type="evidence" value="ECO:0007669"/>
    <property type="project" value="InterPro"/>
</dbReference>
<dbReference type="GO" id="GO:0003886">
    <property type="term" value="F:DNA (cytosine-5-)-methyltransferase activity"/>
    <property type="evidence" value="ECO:0007669"/>
    <property type="project" value="UniProtKB-EC"/>
</dbReference>
<gene>
    <name evidence="14" type="ORF">Glove_46g69</name>
</gene>
<dbReference type="GO" id="GO:0006346">
    <property type="term" value="P:DNA methylation-dependent constitutive heterochromatin formation"/>
    <property type="evidence" value="ECO:0007669"/>
    <property type="project" value="InterPro"/>
</dbReference>
<dbReference type="GO" id="GO:0032259">
    <property type="term" value="P:methylation"/>
    <property type="evidence" value="ECO:0007669"/>
    <property type="project" value="UniProtKB-KW"/>
</dbReference>
<dbReference type="InterPro" id="IPR029063">
    <property type="entry name" value="SAM-dependent_MTases_sf"/>
</dbReference>
<dbReference type="GO" id="GO:0003677">
    <property type="term" value="F:DNA binding"/>
    <property type="evidence" value="ECO:0007669"/>
    <property type="project" value="UniProtKB-KW"/>
</dbReference>
<dbReference type="GO" id="GO:0005634">
    <property type="term" value="C:nucleus"/>
    <property type="evidence" value="ECO:0007669"/>
    <property type="project" value="UniProtKB-SubCell"/>
</dbReference>
<comment type="similarity">
    <text evidence="9 10">Belongs to the class I-like SAM-binding methyltransferase superfamily. C5-methyltransferase family.</text>
</comment>
<dbReference type="PANTHER" id="PTHR10629">
    <property type="entry name" value="CYTOSINE-SPECIFIC METHYLTRANSFERASE"/>
    <property type="match status" value="1"/>
</dbReference>
<dbReference type="InterPro" id="IPR001025">
    <property type="entry name" value="BAH_dom"/>
</dbReference>
<dbReference type="PANTHER" id="PTHR10629:SF52">
    <property type="entry name" value="DNA (CYTOSINE-5)-METHYLTRANSFERASE 1"/>
    <property type="match status" value="1"/>
</dbReference>
<feature type="region of interest" description="Disordered" evidence="12">
    <location>
        <begin position="57"/>
        <end position="91"/>
    </location>
</feature>
<protein>
    <recommendedName>
        <fullName evidence="11">Cytosine-specific methyltransferase</fullName>
        <ecNumber evidence="11">2.1.1.37</ecNumber>
    </recommendedName>
</protein>
<evidence type="ECO:0000256" key="1">
    <source>
        <dbReference type="ARBA" id="ARBA00004123"/>
    </source>
</evidence>
<dbReference type="Pfam" id="PF12047">
    <property type="entry name" value="DNMT1-RFD"/>
    <property type="match status" value="1"/>
</dbReference>
<dbReference type="InterPro" id="IPR018117">
    <property type="entry name" value="C5_DNA_meth_AS"/>
</dbReference>
<evidence type="ECO:0000256" key="9">
    <source>
        <dbReference type="PROSITE-ProRule" id="PRU01016"/>
    </source>
</evidence>
<dbReference type="Pfam" id="PF00145">
    <property type="entry name" value="DNA_methylase"/>
    <property type="match status" value="1"/>
</dbReference>
<comment type="catalytic activity">
    <reaction evidence="11">
        <text>a 2'-deoxycytidine in DNA + S-adenosyl-L-methionine = a 5-methyl-2'-deoxycytidine in DNA + S-adenosyl-L-homocysteine + H(+)</text>
        <dbReference type="Rhea" id="RHEA:13681"/>
        <dbReference type="Rhea" id="RHEA-COMP:11369"/>
        <dbReference type="Rhea" id="RHEA-COMP:11370"/>
        <dbReference type="ChEBI" id="CHEBI:15378"/>
        <dbReference type="ChEBI" id="CHEBI:57856"/>
        <dbReference type="ChEBI" id="CHEBI:59789"/>
        <dbReference type="ChEBI" id="CHEBI:85452"/>
        <dbReference type="ChEBI" id="CHEBI:85454"/>
        <dbReference type="EC" id="2.1.1.37"/>
    </reaction>
</comment>
<dbReference type="EC" id="2.1.1.37" evidence="11"/>
<evidence type="ECO:0000256" key="10">
    <source>
        <dbReference type="RuleBase" id="RU000416"/>
    </source>
</evidence>
<dbReference type="InterPro" id="IPR031303">
    <property type="entry name" value="C5_meth_CS"/>
</dbReference>
<keyword evidence="5" id="KW-0677">Repeat</keyword>
<keyword evidence="3 9" id="KW-0808">Transferase</keyword>
<evidence type="ECO:0000256" key="7">
    <source>
        <dbReference type="ARBA" id="ARBA00023242"/>
    </source>
</evidence>
<dbReference type="PRINTS" id="PR00105">
    <property type="entry name" value="C5METTRFRASE"/>
</dbReference>
<dbReference type="STRING" id="1348612.A0A397JNM1"/>
<evidence type="ECO:0000313" key="15">
    <source>
        <dbReference type="Proteomes" id="UP000266861"/>
    </source>
</evidence>
<dbReference type="EMBL" id="PQFF01000043">
    <property type="protein sequence ID" value="RHZ86784.1"/>
    <property type="molecule type" value="Genomic_DNA"/>
</dbReference>
<dbReference type="NCBIfam" id="TIGR00675">
    <property type="entry name" value="dcm"/>
    <property type="match status" value="1"/>
</dbReference>
<keyword evidence="15" id="KW-1185">Reference proteome</keyword>
<keyword evidence="7" id="KW-0539">Nucleus</keyword>
<keyword evidence="4 9" id="KW-0949">S-adenosyl-L-methionine</keyword>
<feature type="compositionally biased region" description="Acidic residues" evidence="12">
    <location>
        <begin position="179"/>
        <end position="192"/>
    </location>
</feature>
<evidence type="ECO:0000259" key="13">
    <source>
        <dbReference type="PROSITE" id="PS51038"/>
    </source>
</evidence>
<dbReference type="PROSITE" id="PS00095">
    <property type="entry name" value="C5_MTASE_2"/>
    <property type="match status" value="1"/>
</dbReference>
<evidence type="ECO:0000256" key="3">
    <source>
        <dbReference type="ARBA" id="ARBA00022679"/>
    </source>
</evidence>
<evidence type="ECO:0000256" key="2">
    <source>
        <dbReference type="ARBA" id="ARBA00022603"/>
    </source>
</evidence>
<dbReference type="PROSITE" id="PS00094">
    <property type="entry name" value="C5_MTASE_1"/>
    <property type="match status" value="1"/>
</dbReference>
<dbReference type="InterPro" id="IPR001525">
    <property type="entry name" value="C5_MeTfrase"/>
</dbReference>
<dbReference type="Pfam" id="PF01426">
    <property type="entry name" value="BAH"/>
    <property type="match status" value="2"/>
</dbReference>
<dbReference type="Gene3D" id="3.90.120.10">
    <property type="entry name" value="DNA Methylase, subunit A, domain 2"/>
    <property type="match status" value="2"/>
</dbReference>
<dbReference type="PROSITE" id="PS51679">
    <property type="entry name" value="SAM_MT_C5"/>
    <property type="match status" value="1"/>
</dbReference>
<proteinExistence type="inferred from homology"/>